<keyword evidence="2" id="KW-0067">ATP-binding</keyword>
<dbReference type="PROSITE" id="PS00688">
    <property type="entry name" value="SIGMA54_INTERACT_3"/>
    <property type="match status" value="1"/>
</dbReference>
<dbReference type="PANTHER" id="PTHR32071">
    <property type="entry name" value="TRANSCRIPTIONAL REGULATORY PROTEIN"/>
    <property type="match status" value="1"/>
</dbReference>
<dbReference type="PROSITE" id="PS50110">
    <property type="entry name" value="RESPONSE_REGULATORY"/>
    <property type="match status" value="1"/>
</dbReference>
<dbReference type="InterPro" id="IPR002197">
    <property type="entry name" value="HTH_Fis"/>
</dbReference>
<dbReference type="SMART" id="SM00382">
    <property type="entry name" value="AAA"/>
    <property type="match status" value="1"/>
</dbReference>
<organism evidence="9 10">
    <name type="scientific">Shewanella saliphila</name>
    <dbReference type="NCBI Taxonomy" id="2282698"/>
    <lineage>
        <taxon>Bacteria</taxon>
        <taxon>Pseudomonadati</taxon>
        <taxon>Pseudomonadota</taxon>
        <taxon>Gammaproteobacteria</taxon>
        <taxon>Alteromonadales</taxon>
        <taxon>Shewanellaceae</taxon>
        <taxon>Shewanella</taxon>
    </lineage>
</organism>
<reference evidence="10" key="1">
    <citation type="journal article" date="2019" name="Int. J. Syst. Evol. Microbiol.">
        <title>The Global Catalogue of Microorganisms (GCM) 10K type strain sequencing project: providing services to taxonomists for standard genome sequencing and annotation.</title>
        <authorList>
            <consortium name="The Broad Institute Genomics Platform"/>
            <consortium name="The Broad Institute Genome Sequencing Center for Infectious Disease"/>
            <person name="Wu L."/>
            <person name="Ma J."/>
        </authorList>
    </citation>
    <scope>NUCLEOTIDE SEQUENCE [LARGE SCALE GENOMIC DNA]</scope>
    <source>
        <strain evidence="10">JCM 32304</strain>
    </source>
</reference>
<dbReference type="PANTHER" id="PTHR32071:SF117">
    <property type="entry name" value="PTS-DEPENDENT DIHYDROXYACETONE KINASE OPERON REGULATORY PROTEIN-RELATED"/>
    <property type="match status" value="1"/>
</dbReference>
<dbReference type="EMBL" id="BMQV01000001">
    <property type="protein sequence ID" value="GGP37454.1"/>
    <property type="molecule type" value="Genomic_DNA"/>
</dbReference>
<dbReference type="InterPro" id="IPR001789">
    <property type="entry name" value="Sig_transdc_resp-reg_receiver"/>
</dbReference>
<evidence type="ECO:0000256" key="2">
    <source>
        <dbReference type="ARBA" id="ARBA00022840"/>
    </source>
</evidence>
<dbReference type="SUPFAM" id="SSF52540">
    <property type="entry name" value="P-loop containing nucleoside triphosphate hydrolases"/>
    <property type="match status" value="1"/>
</dbReference>
<dbReference type="InterPro" id="IPR025944">
    <property type="entry name" value="Sigma_54_int_dom_CS"/>
</dbReference>
<feature type="domain" description="Sigma-54 factor interaction" evidence="7">
    <location>
        <begin position="146"/>
        <end position="375"/>
    </location>
</feature>
<comment type="caution">
    <text evidence="9">The sequence shown here is derived from an EMBL/GenBank/DDBJ whole genome shotgun (WGS) entry which is preliminary data.</text>
</comment>
<gene>
    <name evidence="9" type="primary">luxO</name>
    <name evidence="9" type="ORF">GCM10009409_00360</name>
</gene>
<dbReference type="Gene3D" id="1.10.10.60">
    <property type="entry name" value="Homeodomain-like"/>
    <property type="match status" value="1"/>
</dbReference>
<feature type="modified residue" description="4-aspartylphosphate" evidence="6">
    <location>
        <position position="57"/>
    </location>
</feature>
<dbReference type="Pfam" id="PF00072">
    <property type="entry name" value="Response_reg"/>
    <property type="match status" value="1"/>
</dbReference>
<evidence type="ECO:0000256" key="3">
    <source>
        <dbReference type="ARBA" id="ARBA00023015"/>
    </source>
</evidence>
<dbReference type="SUPFAM" id="SSF46689">
    <property type="entry name" value="Homeodomain-like"/>
    <property type="match status" value="1"/>
</dbReference>
<dbReference type="Gene3D" id="3.40.50.300">
    <property type="entry name" value="P-loop containing nucleotide triphosphate hydrolases"/>
    <property type="match status" value="1"/>
</dbReference>
<dbReference type="InterPro" id="IPR003593">
    <property type="entry name" value="AAA+_ATPase"/>
</dbReference>
<keyword evidence="5" id="KW-0804">Transcription</keyword>
<dbReference type="Gene3D" id="3.40.50.2300">
    <property type="match status" value="1"/>
</dbReference>
<dbReference type="InterPro" id="IPR009057">
    <property type="entry name" value="Homeodomain-like_sf"/>
</dbReference>
<dbReference type="Pfam" id="PF00158">
    <property type="entry name" value="Sigma54_activat"/>
    <property type="match status" value="1"/>
</dbReference>
<keyword evidence="6" id="KW-0597">Phosphoprotein</keyword>
<evidence type="ECO:0000256" key="4">
    <source>
        <dbReference type="ARBA" id="ARBA00023125"/>
    </source>
</evidence>
<feature type="domain" description="Response regulatory" evidence="8">
    <location>
        <begin position="8"/>
        <end position="122"/>
    </location>
</feature>
<evidence type="ECO:0000313" key="9">
    <source>
        <dbReference type="EMBL" id="GGP37454.1"/>
    </source>
</evidence>
<evidence type="ECO:0000256" key="6">
    <source>
        <dbReference type="PROSITE-ProRule" id="PRU00169"/>
    </source>
</evidence>
<dbReference type="InterPro" id="IPR002078">
    <property type="entry name" value="Sigma_54_int"/>
</dbReference>
<keyword evidence="1" id="KW-0547">Nucleotide-binding</keyword>
<dbReference type="InterPro" id="IPR011006">
    <property type="entry name" value="CheY-like_superfamily"/>
</dbReference>
<keyword evidence="10" id="KW-1185">Reference proteome</keyword>
<evidence type="ECO:0000259" key="8">
    <source>
        <dbReference type="PROSITE" id="PS50110"/>
    </source>
</evidence>
<evidence type="ECO:0000256" key="5">
    <source>
        <dbReference type="ARBA" id="ARBA00023163"/>
    </source>
</evidence>
<protein>
    <submittedName>
        <fullName evidence="9">Sigma-54-dependent Fis family transcriptional regulator</fullName>
    </submittedName>
</protein>
<name>A0ABQ2Q055_9GAMM</name>
<dbReference type="InterPro" id="IPR058031">
    <property type="entry name" value="AAA_lid_NorR"/>
</dbReference>
<dbReference type="SMART" id="SM00448">
    <property type="entry name" value="REC"/>
    <property type="match status" value="1"/>
</dbReference>
<proteinExistence type="predicted"/>
<dbReference type="CDD" id="cd00009">
    <property type="entry name" value="AAA"/>
    <property type="match status" value="1"/>
</dbReference>
<accession>A0ABQ2Q055</accession>
<dbReference type="InterPro" id="IPR027417">
    <property type="entry name" value="P-loop_NTPase"/>
</dbReference>
<evidence type="ECO:0000313" key="10">
    <source>
        <dbReference type="Proteomes" id="UP000654367"/>
    </source>
</evidence>
<dbReference type="RefSeq" id="WP_188916324.1">
    <property type="nucleotide sequence ID" value="NZ_BMQV01000001.1"/>
</dbReference>
<dbReference type="Gene3D" id="1.10.8.60">
    <property type="match status" value="1"/>
</dbReference>
<keyword evidence="4" id="KW-0238">DNA-binding</keyword>
<dbReference type="PROSITE" id="PS00676">
    <property type="entry name" value="SIGMA54_INTERACT_2"/>
    <property type="match status" value="1"/>
</dbReference>
<evidence type="ECO:0000256" key="1">
    <source>
        <dbReference type="ARBA" id="ARBA00022741"/>
    </source>
</evidence>
<dbReference type="Pfam" id="PF25601">
    <property type="entry name" value="AAA_lid_14"/>
    <property type="match status" value="1"/>
</dbReference>
<dbReference type="PROSITE" id="PS50045">
    <property type="entry name" value="SIGMA54_INTERACT_4"/>
    <property type="match status" value="1"/>
</dbReference>
<evidence type="ECO:0000259" key="7">
    <source>
        <dbReference type="PROSITE" id="PS50045"/>
    </source>
</evidence>
<keyword evidence="3" id="KW-0805">Transcription regulation</keyword>
<dbReference type="Proteomes" id="UP000654367">
    <property type="component" value="Unassembled WGS sequence"/>
</dbReference>
<dbReference type="Pfam" id="PF02954">
    <property type="entry name" value="HTH_8"/>
    <property type="match status" value="1"/>
</dbReference>
<dbReference type="InterPro" id="IPR025943">
    <property type="entry name" value="Sigma_54_int_dom_ATP-bd_2"/>
</dbReference>
<sequence length="482" mass="52890">MNTTHKPLVYVVEDSLSSGALYCSQLQKAGFDTQHFVDGYSALVAIKAKMPAVLVQDVCLPDISGLEVLKYVNKQEVAAKVIIITSNSSIDVAVDAMRLGGYDFIEKPFTSERLITSVTNAIKQQNQDLKTVEVEPTATSLDRINFIGESLSMHTVFRLLESAARSKASVFVTGESGTGKEVCALGLHQASAREQGPFIAINCAAIPAELFESEFFGHVKGAFSGALTDRKGAVEVANGGTLFLDEICEMQLNLQAKLLRFLQTGTFCKVGSSEVLQSDVRIVCATNRNPAEEVGEGRFREDLYYRLNVIPVVLPALRERGEDILLLAHHILKAKTTENNKQFENFSDEVKQTFMQYDWPGNIRELQNVIENIVVIYDGQSVQPDMLPSNFGHNVVNQAQYSPHNQMAQTNISTMASTPLRSQASTPEQSSAPNNIIQLWIVEKNAIEDAISQCGGNIPLAAAYLGISASTIYRKMKSWAEN</sequence>
<dbReference type="SUPFAM" id="SSF52172">
    <property type="entry name" value="CheY-like"/>
    <property type="match status" value="1"/>
</dbReference>